<proteinExistence type="predicted"/>
<dbReference type="EMBL" id="GIFC01014130">
    <property type="protein sequence ID" value="MXU96213.1"/>
    <property type="molecule type" value="Transcribed_RNA"/>
</dbReference>
<sequence length="209" mass="23049">MLERLPALHVLCGLDVLAWRPLLRTSAVVGLVHGLWGRPMSSSSESRLAWTRVNSSSLKTSLCDVRFTERLEPWCKPSESAIAIEVSGVNTLSCDTLSPIEYGTTGPLSLWSSSGTDCSSPVDLDFLDGPTTSWDPCRLAFHRKILRTALSGWNFFRLPSAARQRTARVSTSAVGDRYRLRRLVGARALSLRLCATLRNTATNRRYAPA</sequence>
<reference evidence="1" key="1">
    <citation type="submission" date="2019-12" db="EMBL/GenBank/DDBJ databases">
        <title>An insight into the sialome of adult female Ixodes ricinus ticks feeding for 6 days.</title>
        <authorList>
            <person name="Perner J."/>
            <person name="Ribeiro J.M.C."/>
        </authorList>
    </citation>
    <scope>NUCLEOTIDE SEQUENCE</scope>
    <source>
        <strain evidence="1">Semi-engorged</strain>
        <tissue evidence="1">Salivary glands</tissue>
    </source>
</reference>
<evidence type="ECO:0000313" key="1">
    <source>
        <dbReference type="EMBL" id="MXU96213.1"/>
    </source>
</evidence>
<dbReference type="AlphaFoldDB" id="A0A6B0V1T7"/>
<name>A0A6B0V1T7_IXORI</name>
<protein>
    <submittedName>
        <fullName evidence="1">Putative secreted protein</fullName>
    </submittedName>
</protein>
<organism evidence="1">
    <name type="scientific">Ixodes ricinus</name>
    <name type="common">Common tick</name>
    <name type="synonym">Acarus ricinus</name>
    <dbReference type="NCBI Taxonomy" id="34613"/>
    <lineage>
        <taxon>Eukaryota</taxon>
        <taxon>Metazoa</taxon>
        <taxon>Ecdysozoa</taxon>
        <taxon>Arthropoda</taxon>
        <taxon>Chelicerata</taxon>
        <taxon>Arachnida</taxon>
        <taxon>Acari</taxon>
        <taxon>Parasitiformes</taxon>
        <taxon>Ixodida</taxon>
        <taxon>Ixodoidea</taxon>
        <taxon>Ixodidae</taxon>
        <taxon>Ixodinae</taxon>
        <taxon>Ixodes</taxon>
    </lineage>
</organism>
<accession>A0A6B0V1T7</accession>